<proteinExistence type="predicted"/>
<keyword evidence="4" id="KW-1185">Reference proteome</keyword>
<keyword evidence="1" id="KW-1133">Transmembrane helix</keyword>
<comment type="caution">
    <text evidence="3">The sequence shown here is derived from an EMBL/GenBank/DDBJ whole genome shotgun (WGS) entry which is preliminary data.</text>
</comment>
<evidence type="ECO:0000313" key="4">
    <source>
        <dbReference type="Proteomes" id="UP000690515"/>
    </source>
</evidence>
<accession>A0ABS5Z872</accession>
<sequence length="286" mass="32754">MSKYTLVIPAKNEYEHLGGVIYTLQKNVENQSIKIIVVNDGSTDNTSNLCEKYNVIEIKHNYSKGNGAAIKTGLRNVDTEHVILMDADGQHNPDEIKKLIKKYEEGYDMVIGARSRNDHASLFRKYANIIYNKLTTWIVGHKVKDLTSGFRVANTEKMREFIELYPNGFSYPTTSTIAFFRAGYTVGYERINVEKRRGEVGSHINLWKDGVRFFIIIFKIGVLYSPMKIFFPLSMAHILIGVLYYLYTFINDGRFTNMSALLLSNAVMIFLIGLVAEQITMLIYRK</sequence>
<dbReference type="EMBL" id="JAGSOY010000005">
    <property type="protein sequence ID" value="MBU2710246.1"/>
    <property type="molecule type" value="Genomic_DNA"/>
</dbReference>
<dbReference type="InterPro" id="IPR001173">
    <property type="entry name" value="Glyco_trans_2-like"/>
</dbReference>
<gene>
    <name evidence="3" type="ORF">KCG35_04170</name>
</gene>
<protein>
    <submittedName>
        <fullName evidence="3">Glycosyltransferase family 2 protein</fullName>
    </submittedName>
</protein>
<dbReference type="PANTHER" id="PTHR48090:SF7">
    <property type="entry name" value="RFBJ PROTEIN"/>
    <property type="match status" value="1"/>
</dbReference>
<name>A0ABS5Z872_9GAMM</name>
<dbReference type="CDD" id="cd04179">
    <property type="entry name" value="DPM_DPG-synthase_like"/>
    <property type="match status" value="1"/>
</dbReference>
<dbReference type="RefSeq" id="WP_215818403.1">
    <property type="nucleotide sequence ID" value="NZ_JAGSOY010000005.1"/>
</dbReference>
<dbReference type="SUPFAM" id="SSF53448">
    <property type="entry name" value="Nucleotide-diphospho-sugar transferases"/>
    <property type="match status" value="1"/>
</dbReference>
<dbReference type="InterPro" id="IPR050256">
    <property type="entry name" value="Glycosyltransferase_2"/>
</dbReference>
<evidence type="ECO:0000313" key="3">
    <source>
        <dbReference type="EMBL" id="MBU2710246.1"/>
    </source>
</evidence>
<dbReference type="Gene3D" id="3.90.550.10">
    <property type="entry name" value="Spore Coat Polysaccharide Biosynthesis Protein SpsA, Chain A"/>
    <property type="match status" value="1"/>
</dbReference>
<evidence type="ECO:0000259" key="2">
    <source>
        <dbReference type="Pfam" id="PF00535"/>
    </source>
</evidence>
<feature type="transmembrane region" description="Helical" evidence="1">
    <location>
        <begin position="262"/>
        <end position="284"/>
    </location>
</feature>
<feature type="domain" description="Glycosyltransferase 2-like" evidence="2">
    <location>
        <begin position="6"/>
        <end position="156"/>
    </location>
</feature>
<dbReference type="PANTHER" id="PTHR48090">
    <property type="entry name" value="UNDECAPRENYL-PHOSPHATE 4-DEOXY-4-FORMAMIDO-L-ARABINOSE TRANSFERASE-RELATED"/>
    <property type="match status" value="1"/>
</dbReference>
<organism evidence="3 4">
    <name type="scientific">Zooshikella harenae</name>
    <dbReference type="NCBI Taxonomy" id="2827238"/>
    <lineage>
        <taxon>Bacteria</taxon>
        <taxon>Pseudomonadati</taxon>
        <taxon>Pseudomonadota</taxon>
        <taxon>Gammaproteobacteria</taxon>
        <taxon>Oceanospirillales</taxon>
        <taxon>Zooshikellaceae</taxon>
        <taxon>Zooshikella</taxon>
    </lineage>
</organism>
<dbReference type="Pfam" id="PF00535">
    <property type="entry name" value="Glycos_transf_2"/>
    <property type="match status" value="1"/>
</dbReference>
<dbReference type="Proteomes" id="UP000690515">
    <property type="component" value="Unassembled WGS sequence"/>
</dbReference>
<reference evidence="3 4" key="1">
    <citation type="submission" date="2021-04" db="EMBL/GenBank/DDBJ databases">
        <authorList>
            <person name="Pira H."/>
            <person name="Risdian C."/>
            <person name="Wink J."/>
        </authorList>
    </citation>
    <scope>NUCLEOTIDE SEQUENCE [LARGE SCALE GENOMIC DNA]</scope>
    <source>
        <strain evidence="3 4">WH53</strain>
    </source>
</reference>
<feature type="transmembrane region" description="Helical" evidence="1">
    <location>
        <begin position="229"/>
        <end position="250"/>
    </location>
</feature>
<keyword evidence="1" id="KW-0472">Membrane</keyword>
<keyword evidence="1" id="KW-0812">Transmembrane</keyword>
<evidence type="ECO:0000256" key="1">
    <source>
        <dbReference type="SAM" id="Phobius"/>
    </source>
</evidence>
<dbReference type="InterPro" id="IPR029044">
    <property type="entry name" value="Nucleotide-diphossugar_trans"/>
</dbReference>